<accession>A0AAD9FNH3</accession>
<evidence type="ECO:0000256" key="3">
    <source>
        <dbReference type="SAM" id="MobiDB-lite"/>
    </source>
</evidence>
<protein>
    <recommendedName>
        <fullName evidence="6">Threonyl/alanyl tRNA synthetase SAD domain-containing protein</fullName>
    </recommendedName>
</protein>
<dbReference type="SUPFAM" id="SSF55186">
    <property type="entry name" value="ThrRS/AlaRS common domain"/>
    <property type="match status" value="1"/>
</dbReference>
<keyword evidence="5" id="KW-1185">Reference proteome</keyword>
<feature type="region of interest" description="Disordered" evidence="3">
    <location>
        <begin position="1"/>
        <end position="20"/>
    </location>
</feature>
<dbReference type="GO" id="GO:0002196">
    <property type="term" value="F:Ser-tRNA(Ala) deacylase activity"/>
    <property type="evidence" value="ECO:0007669"/>
    <property type="project" value="TreeGrafter"/>
</dbReference>
<evidence type="ECO:0000256" key="2">
    <source>
        <dbReference type="ARBA" id="ARBA00022833"/>
    </source>
</evidence>
<dbReference type="SUPFAM" id="SSF50447">
    <property type="entry name" value="Translation proteins"/>
    <property type="match status" value="1"/>
</dbReference>
<dbReference type="InterPro" id="IPR018163">
    <property type="entry name" value="Thr/Ala-tRNA-synth_IIc_edit"/>
</dbReference>
<dbReference type="Proteomes" id="UP001182556">
    <property type="component" value="Unassembled WGS sequence"/>
</dbReference>
<dbReference type="InterPro" id="IPR009000">
    <property type="entry name" value="Transl_B-barrel_sf"/>
</dbReference>
<evidence type="ECO:0000256" key="1">
    <source>
        <dbReference type="ARBA" id="ARBA00022723"/>
    </source>
</evidence>
<comment type="caution">
    <text evidence="4">The sequence shown here is derived from an EMBL/GenBank/DDBJ whole genome shotgun (WGS) entry which is preliminary data.</text>
</comment>
<gene>
    <name evidence="4" type="ORF">DB88DRAFT_500646</name>
</gene>
<dbReference type="Gene3D" id="3.30.980.10">
    <property type="entry name" value="Threonyl-trna Synthetase, Chain A, domain 2"/>
    <property type="match status" value="1"/>
</dbReference>
<sequence length="522" mass="57353">MTFSLDPPLAGTPTPKDYHRIHFDPSNLPPRRIVGLLACQRDPLLKCLRTRVVSARPAAIAEPPAAKGRAKQKKKDNIPADSSSTTPNGTGGTTTPVDKGVLWDVELEDTVIFPEGGGQPFDTGVLRVEGEQGTREYVVEGCLRKKLDSVHLVRVPPGVEGFEGIVGKEVEVTVDWVRRMDHMSTHTAQHLLSAILDTYAEGLHTLSWGFAAHPSLDAPYVELPRALTWAEAEEVERKCNEAIEKAVKIWVDVGVQEEGFVKETAAGVRENRGIPDDYTNGVIRYINIEGIDKNACCGTQLPHLGHLSFLHIIPPSTPATSTAPTKTPTRLFFVSGPRAIRFSQHSSRQLSLAAQSILVSRNELVERVEKMDNQRREIISRERDLRTELARTIGENLTVPEPWRVVYLKRAERSTHDFEFLGNIAAATNGARAVILVSALPGVSPSLILVQSPDADLAKGLNDQIKAALNDIKAKGEDEELRGPRYKGGGAKGRFMGKLEGKWGKEEDEVLKAVVDKLQQDQ</sequence>
<dbReference type="GO" id="GO:0046872">
    <property type="term" value="F:metal ion binding"/>
    <property type="evidence" value="ECO:0007669"/>
    <property type="project" value="UniProtKB-KW"/>
</dbReference>
<evidence type="ECO:0000313" key="5">
    <source>
        <dbReference type="Proteomes" id="UP001182556"/>
    </source>
</evidence>
<name>A0AAD9FNH3_PAPLA</name>
<dbReference type="EMBL" id="JAODAN010000011">
    <property type="protein sequence ID" value="KAK1921403.1"/>
    <property type="molecule type" value="Genomic_DNA"/>
</dbReference>
<dbReference type="PANTHER" id="PTHR43462:SF1">
    <property type="entry name" value="ALANYL-TRNA EDITING PROTEIN AARSD1"/>
    <property type="match status" value="1"/>
</dbReference>
<evidence type="ECO:0008006" key="6">
    <source>
        <dbReference type="Google" id="ProtNLM"/>
    </source>
</evidence>
<evidence type="ECO:0000313" key="4">
    <source>
        <dbReference type="EMBL" id="KAK1921403.1"/>
    </source>
</evidence>
<feature type="compositionally biased region" description="Low complexity" evidence="3">
    <location>
        <begin position="82"/>
        <end position="96"/>
    </location>
</feature>
<keyword evidence="2" id="KW-0862">Zinc</keyword>
<feature type="region of interest" description="Disordered" evidence="3">
    <location>
        <begin position="59"/>
        <end position="98"/>
    </location>
</feature>
<dbReference type="InterPro" id="IPR051335">
    <property type="entry name" value="Alanyl-tRNA_Editing_Enzymes"/>
</dbReference>
<dbReference type="Gene3D" id="2.40.30.130">
    <property type="match status" value="1"/>
</dbReference>
<dbReference type="PANTHER" id="PTHR43462">
    <property type="entry name" value="ALANYL-TRNA EDITING PROTEIN"/>
    <property type="match status" value="1"/>
</dbReference>
<keyword evidence="1" id="KW-0479">Metal-binding</keyword>
<proteinExistence type="predicted"/>
<reference evidence="4" key="1">
    <citation type="submission" date="2023-02" db="EMBL/GenBank/DDBJ databases">
        <title>Identification and recombinant expression of a fungal hydrolase from Papiliotrema laurentii that hydrolyzes apple cutin and clears colloidal polyester polyurethane.</title>
        <authorList>
            <consortium name="DOE Joint Genome Institute"/>
            <person name="Roman V.A."/>
            <person name="Bojanowski C."/>
            <person name="Crable B.R."/>
            <person name="Wagner D.N."/>
            <person name="Hung C.S."/>
            <person name="Nadeau L.J."/>
            <person name="Schratz L."/>
            <person name="Haridas S."/>
            <person name="Pangilinan J."/>
            <person name="Lipzen A."/>
            <person name="Na H."/>
            <person name="Yan M."/>
            <person name="Ng V."/>
            <person name="Grigoriev I.V."/>
            <person name="Spatafora J.W."/>
            <person name="Barlow D."/>
            <person name="Biffinger J."/>
            <person name="Kelley-Loughnane N."/>
            <person name="Varaljay V.A."/>
            <person name="Crookes-Goodson W.J."/>
        </authorList>
    </citation>
    <scope>NUCLEOTIDE SEQUENCE</scope>
    <source>
        <strain evidence="4">5307AH</strain>
    </source>
</reference>
<dbReference type="GO" id="GO:0000166">
    <property type="term" value="F:nucleotide binding"/>
    <property type="evidence" value="ECO:0007669"/>
    <property type="project" value="InterPro"/>
</dbReference>
<organism evidence="4 5">
    <name type="scientific">Papiliotrema laurentii</name>
    <name type="common">Cryptococcus laurentii</name>
    <dbReference type="NCBI Taxonomy" id="5418"/>
    <lineage>
        <taxon>Eukaryota</taxon>
        <taxon>Fungi</taxon>
        <taxon>Dikarya</taxon>
        <taxon>Basidiomycota</taxon>
        <taxon>Agaricomycotina</taxon>
        <taxon>Tremellomycetes</taxon>
        <taxon>Tremellales</taxon>
        <taxon>Rhynchogastremaceae</taxon>
        <taxon>Papiliotrema</taxon>
    </lineage>
</organism>
<dbReference type="AlphaFoldDB" id="A0AAD9FNH3"/>